<organism evidence="2 3">
    <name type="scientific">Oceanidesulfovibrio marinus</name>
    <dbReference type="NCBI Taxonomy" id="370038"/>
    <lineage>
        <taxon>Bacteria</taxon>
        <taxon>Pseudomonadati</taxon>
        <taxon>Thermodesulfobacteriota</taxon>
        <taxon>Desulfovibrionia</taxon>
        <taxon>Desulfovibrionales</taxon>
        <taxon>Desulfovibrionaceae</taxon>
        <taxon>Oceanidesulfovibrio</taxon>
    </lineage>
</organism>
<dbReference type="EMBL" id="QMIF01000002">
    <property type="protein sequence ID" value="TVM35671.1"/>
    <property type="molecule type" value="Genomic_DNA"/>
</dbReference>
<dbReference type="InterPro" id="IPR002877">
    <property type="entry name" value="RNA_MeTrfase_FtsJ_dom"/>
</dbReference>
<accession>A0A6P1ZJ05</accession>
<gene>
    <name evidence="2" type="ORF">DQK91_03115</name>
</gene>
<dbReference type="SUPFAM" id="SSF53335">
    <property type="entry name" value="S-adenosyl-L-methionine-dependent methyltransferases"/>
    <property type="match status" value="1"/>
</dbReference>
<proteinExistence type="predicted"/>
<dbReference type="OrthoDB" id="154490at2"/>
<dbReference type="GO" id="GO:0008168">
    <property type="term" value="F:methyltransferase activity"/>
    <property type="evidence" value="ECO:0007669"/>
    <property type="project" value="InterPro"/>
</dbReference>
<dbReference type="Gene3D" id="3.40.50.150">
    <property type="entry name" value="Vaccinia Virus protein VP39"/>
    <property type="match status" value="1"/>
</dbReference>
<comment type="caution">
    <text evidence="2">The sequence shown here is derived from an EMBL/GenBank/DDBJ whole genome shotgun (WGS) entry which is preliminary data.</text>
</comment>
<protein>
    <recommendedName>
        <fullName evidence="1">Ribosomal RNA methyltransferase FtsJ domain-containing protein</fullName>
    </recommendedName>
</protein>
<dbReference type="InterPro" id="IPR029063">
    <property type="entry name" value="SAM-dependent_MTases_sf"/>
</dbReference>
<sequence>MQQSGDSLGGTIYLAPKGFEAELEHEVRTELEAEDPQAAADVWARERLVFAPGPYRPMAWAQNAWLEPWRIPFDSIKEGARALKAIQRNWSLTSIAEHRRAALIAEALPPVKGRPLEFGETPPASPLGGWTLLDRNTIIAAPQTTSPFPQGEVHFVEDKSGPPNRAYLKLWEAFTRFGAPEPGSRCLDLGASPGGWTWVLAQLGCNVTAVDRSSLAPELMRNPLVTFRTGSAFGVDPRRVREEYGEVDWLVWDVACYPKRLLTWVRRWLDAGPECSMVCTLKFQGETDMDSVFAFKRIPGSRLVHLTHNKHELTWVRLAGGAPLP</sequence>
<dbReference type="Proteomes" id="UP000434052">
    <property type="component" value="Unassembled WGS sequence"/>
</dbReference>
<evidence type="ECO:0000313" key="3">
    <source>
        <dbReference type="Proteomes" id="UP000434052"/>
    </source>
</evidence>
<dbReference type="PANTHER" id="PTHR37524:SF2">
    <property type="entry name" value="RIBOSOMAL RNA METHYLTRANSFERASE FTSJ DOMAIN-CONTAINING PROTEIN"/>
    <property type="match status" value="1"/>
</dbReference>
<dbReference type="AlphaFoldDB" id="A0A6P1ZJ05"/>
<dbReference type="GO" id="GO:0032259">
    <property type="term" value="P:methylation"/>
    <property type="evidence" value="ECO:0007669"/>
    <property type="project" value="InterPro"/>
</dbReference>
<dbReference type="PANTHER" id="PTHR37524">
    <property type="entry name" value="RIBOSOMAL RNA LARGE SUBUNIT METHYLTRANSFERASE M"/>
    <property type="match status" value="1"/>
</dbReference>
<evidence type="ECO:0000313" key="2">
    <source>
        <dbReference type="EMBL" id="TVM35671.1"/>
    </source>
</evidence>
<feature type="domain" description="Ribosomal RNA methyltransferase FtsJ" evidence="1">
    <location>
        <begin position="164"/>
        <end position="255"/>
    </location>
</feature>
<evidence type="ECO:0000259" key="1">
    <source>
        <dbReference type="Pfam" id="PF01728"/>
    </source>
</evidence>
<reference evidence="2 3" key="1">
    <citation type="submission" date="2018-06" db="EMBL/GenBank/DDBJ databases">
        <title>Complete genome of Desulfovibrio marinus P48SEP.</title>
        <authorList>
            <person name="Crispim J.S."/>
            <person name="Vidigal P.M.P."/>
            <person name="Silva L.C.F."/>
            <person name="Araujo L.C."/>
            <person name="Laguardia C.N."/>
            <person name="Dias R.S."/>
            <person name="Sousa M.P."/>
            <person name="Paula S.O."/>
            <person name="Silva C."/>
        </authorList>
    </citation>
    <scope>NUCLEOTIDE SEQUENCE [LARGE SCALE GENOMIC DNA]</scope>
    <source>
        <strain evidence="2 3">P48SEP</strain>
    </source>
</reference>
<name>A0A6P1ZJ05_9BACT</name>
<dbReference type="Pfam" id="PF01728">
    <property type="entry name" value="FtsJ"/>
    <property type="match status" value="1"/>
</dbReference>